<dbReference type="InterPro" id="IPR050398">
    <property type="entry name" value="HssS/ArlS-like"/>
</dbReference>
<keyword evidence="7" id="KW-0418">Kinase</keyword>
<dbReference type="Pfam" id="PF00512">
    <property type="entry name" value="HisKA"/>
    <property type="match status" value="1"/>
</dbReference>
<evidence type="ECO:0000256" key="5">
    <source>
        <dbReference type="ARBA" id="ARBA00022679"/>
    </source>
</evidence>
<evidence type="ECO:0000313" key="13">
    <source>
        <dbReference type="Proteomes" id="UP000019109"/>
    </source>
</evidence>
<dbReference type="Proteomes" id="UP000019109">
    <property type="component" value="Unassembled WGS sequence"/>
</dbReference>
<comment type="catalytic activity">
    <reaction evidence="1">
        <text>ATP + protein L-histidine = ADP + protein N-phospho-L-histidine.</text>
        <dbReference type="EC" id="2.7.13.3"/>
    </reaction>
</comment>
<evidence type="ECO:0000256" key="7">
    <source>
        <dbReference type="ARBA" id="ARBA00022777"/>
    </source>
</evidence>
<dbReference type="AlphaFoldDB" id="W4V2Y0"/>
<evidence type="ECO:0000256" key="6">
    <source>
        <dbReference type="ARBA" id="ARBA00022692"/>
    </source>
</evidence>
<keyword evidence="13" id="KW-1185">Reference proteome</keyword>
<dbReference type="InterPro" id="IPR036097">
    <property type="entry name" value="HisK_dim/P_sf"/>
</dbReference>
<organism evidence="12 13">
    <name type="scientific">Acetivibrio straminisolvens JCM 21531</name>
    <dbReference type="NCBI Taxonomy" id="1294263"/>
    <lineage>
        <taxon>Bacteria</taxon>
        <taxon>Bacillati</taxon>
        <taxon>Bacillota</taxon>
        <taxon>Clostridia</taxon>
        <taxon>Eubacteriales</taxon>
        <taxon>Oscillospiraceae</taxon>
        <taxon>Acetivibrio</taxon>
    </lineage>
</organism>
<evidence type="ECO:0000256" key="8">
    <source>
        <dbReference type="ARBA" id="ARBA00022989"/>
    </source>
</evidence>
<dbReference type="EC" id="2.7.13.3" evidence="3"/>
<protein>
    <recommendedName>
        <fullName evidence="3">histidine kinase</fullName>
        <ecNumber evidence="3">2.7.13.3</ecNumber>
    </recommendedName>
</protein>
<evidence type="ECO:0000256" key="9">
    <source>
        <dbReference type="ARBA" id="ARBA00023136"/>
    </source>
</evidence>
<evidence type="ECO:0000256" key="1">
    <source>
        <dbReference type="ARBA" id="ARBA00000085"/>
    </source>
</evidence>
<keyword evidence="6 10" id="KW-0812">Transmembrane</keyword>
<keyword evidence="4" id="KW-0597">Phosphoprotein</keyword>
<keyword evidence="8 10" id="KW-1133">Transmembrane helix</keyword>
<sequence length="239" mass="27430">MLYPANYSEKVIEKNYEKLKNSPKVTMELLTPMCSFGVYSKDGHYLYGNFSPKNEKTLWDAYSKGDKTAVLSKYIVGIVRENDILIIRYPLTMQFKNDKLRRALPNAELVTLILFLLQLVTIIVLWSNRFAKKVNVELQTLLEATEKIQEQDLDFSVGSSNIEEIGMVLNGIDKMKSSLKISLEGQWLLEKQKREQVAALAHDIRTPLTIVRGNAELLKETELSEEQKNYCEYIVKGSQ</sequence>
<reference evidence="12" key="1">
    <citation type="journal article" date="2014" name="Genome Announc.">
        <title>Draft Genome Sequence of Clostridium straminisolvens Strain JCM 21531T, Isolated from a Cellulose-Degrading Bacterial Community.</title>
        <authorList>
            <person name="Yuki M."/>
            <person name="Oshima K."/>
            <person name="Suda W."/>
            <person name="Sakamoto M."/>
            <person name="Kitamura K."/>
            <person name="Iida T."/>
            <person name="Hattori M."/>
            <person name="Ohkuma M."/>
        </authorList>
    </citation>
    <scope>NUCLEOTIDE SEQUENCE [LARGE SCALE GENOMIC DNA]</scope>
    <source>
        <strain evidence="12">JCM 21531</strain>
    </source>
</reference>
<evidence type="ECO:0000256" key="2">
    <source>
        <dbReference type="ARBA" id="ARBA00004141"/>
    </source>
</evidence>
<gene>
    <name evidence="12" type="ORF">JCM21531_544</name>
</gene>
<dbReference type="STRING" id="1294263.JCM21531_544"/>
<evidence type="ECO:0000313" key="12">
    <source>
        <dbReference type="EMBL" id="GAE87193.1"/>
    </source>
</evidence>
<dbReference type="EMBL" id="BAVR01000004">
    <property type="protein sequence ID" value="GAE87193.1"/>
    <property type="molecule type" value="Genomic_DNA"/>
</dbReference>
<dbReference type="RefSeq" id="WP_243467070.1">
    <property type="nucleotide sequence ID" value="NZ_BAVR01000004.1"/>
</dbReference>
<comment type="caution">
    <text evidence="12">The sequence shown here is derived from an EMBL/GenBank/DDBJ whole genome shotgun (WGS) entry which is preliminary data.</text>
</comment>
<dbReference type="GO" id="GO:0005886">
    <property type="term" value="C:plasma membrane"/>
    <property type="evidence" value="ECO:0007669"/>
    <property type="project" value="TreeGrafter"/>
</dbReference>
<dbReference type="SUPFAM" id="SSF47384">
    <property type="entry name" value="Homodimeric domain of signal transducing histidine kinase"/>
    <property type="match status" value="1"/>
</dbReference>
<name>W4V2Y0_9FIRM</name>
<evidence type="ECO:0000256" key="3">
    <source>
        <dbReference type="ARBA" id="ARBA00012438"/>
    </source>
</evidence>
<evidence type="ECO:0000256" key="10">
    <source>
        <dbReference type="SAM" id="Phobius"/>
    </source>
</evidence>
<dbReference type="Gene3D" id="6.10.340.10">
    <property type="match status" value="1"/>
</dbReference>
<feature type="domain" description="Signal transduction histidine kinase dimerisation/phosphoacceptor" evidence="11">
    <location>
        <begin position="192"/>
        <end position="239"/>
    </location>
</feature>
<accession>W4V2Y0</accession>
<evidence type="ECO:0000256" key="4">
    <source>
        <dbReference type="ARBA" id="ARBA00022553"/>
    </source>
</evidence>
<dbReference type="PANTHER" id="PTHR45528:SF8">
    <property type="entry name" value="HISTIDINE KINASE"/>
    <property type="match status" value="1"/>
</dbReference>
<proteinExistence type="predicted"/>
<keyword evidence="9 10" id="KW-0472">Membrane</keyword>
<feature type="transmembrane region" description="Helical" evidence="10">
    <location>
        <begin position="109"/>
        <end position="127"/>
    </location>
</feature>
<dbReference type="GO" id="GO:0000155">
    <property type="term" value="F:phosphorelay sensor kinase activity"/>
    <property type="evidence" value="ECO:0007669"/>
    <property type="project" value="InterPro"/>
</dbReference>
<comment type="subcellular location">
    <subcellularLocation>
        <location evidence="2">Membrane</location>
        <topology evidence="2">Multi-pass membrane protein</topology>
    </subcellularLocation>
</comment>
<dbReference type="InterPro" id="IPR003661">
    <property type="entry name" value="HisK_dim/P_dom"/>
</dbReference>
<dbReference type="PANTHER" id="PTHR45528">
    <property type="entry name" value="SENSOR HISTIDINE KINASE CPXA"/>
    <property type="match status" value="1"/>
</dbReference>
<dbReference type="SMART" id="SM00388">
    <property type="entry name" value="HisKA"/>
    <property type="match status" value="1"/>
</dbReference>
<evidence type="ECO:0000259" key="11">
    <source>
        <dbReference type="SMART" id="SM00388"/>
    </source>
</evidence>
<dbReference type="Gene3D" id="1.10.287.130">
    <property type="match status" value="1"/>
</dbReference>
<dbReference type="CDD" id="cd00082">
    <property type="entry name" value="HisKA"/>
    <property type="match status" value="1"/>
</dbReference>
<keyword evidence="5" id="KW-0808">Transferase</keyword>